<keyword evidence="1" id="KW-0175">Coiled coil</keyword>
<proteinExistence type="predicted"/>
<protein>
    <recommendedName>
        <fullName evidence="4">Cingulin</fullName>
    </recommendedName>
</protein>
<feature type="coiled-coil region" evidence="1">
    <location>
        <begin position="4"/>
        <end position="45"/>
    </location>
</feature>
<dbReference type="Proteomes" id="UP000238956">
    <property type="component" value="Chromosome"/>
</dbReference>
<name>A0A2L0D3I1_9STRE</name>
<reference evidence="2 3" key="2">
    <citation type="submission" date="2018-02" db="EMBL/GenBank/DDBJ databases">
        <title>Whole genome sequencing analysis of Streptococcus pluranimalium isolated from cattle infected mastitis in China.</title>
        <authorList>
            <person name="Zhang J.-R."/>
            <person name="Hu G.-Z."/>
        </authorList>
    </citation>
    <scope>NUCLEOTIDE SEQUENCE [LARGE SCALE GENOMIC DNA]</scope>
    <source>
        <strain evidence="2 3">TH11417</strain>
    </source>
</reference>
<dbReference type="KEGG" id="splr:C0J00_02810"/>
<dbReference type="OrthoDB" id="2237459at2"/>
<dbReference type="AlphaFoldDB" id="A0A2L0D3I1"/>
<evidence type="ECO:0000313" key="2">
    <source>
        <dbReference type="EMBL" id="AUW96131.1"/>
    </source>
</evidence>
<keyword evidence="3" id="KW-1185">Reference proteome</keyword>
<sequence length="118" mass="14608">MVDRRKLQDLDDQYEENLRDIRQLRDNLEDNYQEFMSTTDRLREHVYQVIIGQGLDIPQEAQLYLYEMDSNQEQFQAECYRLMDELDERQITVRRDYERQVEDLYMMVKNQLDNKETK</sequence>
<gene>
    <name evidence="2" type="ORF">C0J00_02810</name>
</gene>
<evidence type="ECO:0000313" key="3">
    <source>
        <dbReference type="Proteomes" id="UP000238956"/>
    </source>
</evidence>
<dbReference type="RefSeq" id="WP_104967469.1">
    <property type="nucleotide sequence ID" value="NZ_CP025536.1"/>
</dbReference>
<reference evidence="2 3" key="1">
    <citation type="submission" date="2017-12" db="EMBL/GenBank/DDBJ databases">
        <authorList>
            <person name="Hurst M.R.H."/>
        </authorList>
    </citation>
    <scope>NUCLEOTIDE SEQUENCE [LARGE SCALE GENOMIC DNA]</scope>
    <source>
        <strain evidence="2 3">TH11417</strain>
    </source>
</reference>
<evidence type="ECO:0000256" key="1">
    <source>
        <dbReference type="SAM" id="Coils"/>
    </source>
</evidence>
<organism evidence="2 3">
    <name type="scientific">Streptococcus pluranimalium</name>
    <dbReference type="NCBI Taxonomy" id="82348"/>
    <lineage>
        <taxon>Bacteria</taxon>
        <taxon>Bacillati</taxon>
        <taxon>Bacillota</taxon>
        <taxon>Bacilli</taxon>
        <taxon>Lactobacillales</taxon>
        <taxon>Streptococcaceae</taxon>
        <taxon>Streptococcus</taxon>
    </lineage>
</organism>
<dbReference type="EMBL" id="CP025536">
    <property type="protein sequence ID" value="AUW96131.1"/>
    <property type="molecule type" value="Genomic_DNA"/>
</dbReference>
<accession>A0A2L0D3I1</accession>
<dbReference type="GeneID" id="98392842"/>
<evidence type="ECO:0008006" key="4">
    <source>
        <dbReference type="Google" id="ProtNLM"/>
    </source>
</evidence>